<evidence type="ECO:0000259" key="2">
    <source>
        <dbReference type="Pfam" id="PF01498"/>
    </source>
</evidence>
<dbReference type="GO" id="GO:0006313">
    <property type="term" value="P:DNA transposition"/>
    <property type="evidence" value="ECO:0007669"/>
    <property type="project" value="InterPro"/>
</dbReference>
<protein>
    <submittedName>
        <fullName evidence="4">Transposable element Tcb1 transposase</fullName>
    </submittedName>
</protein>
<sequence>MGGERELTEFEHGEVIGCYRCGKSVREISAMLQVARSTINDVIVKWKRTKTTTTTAQPRPGRPRSLVDRDRRLLKKIVLKNRMESAKKMRDKFQEASGSTVSTKTIRREIQTLGFHGRAAAFKPHISVNNIKNRLQWCKARQNWSLEQWQKVLWSDESRFTIWKSDGRVWVWRMPGERHLPECIVPQVKFGGGSVMVWACFSWIGLGPLVPIKGTMKATNYLDILDNSMLPTLWHQFGEGPFLFQHDRAPVHTARVVQSWFDDMNVEELDWPAQSPDLNPIEHLWDELEHKIRSRPKRATSLTELTAFLSEEWRAIPAGKYQKLVDSLPHRIAAVIAAKGGPTSY</sequence>
<name>A0A4Y2JSG9_ARAVE</name>
<dbReference type="Proteomes" id="UP000499080">
    <property type="component" value="Unassembled WGS sequence"/>
</dbReference>
<dbReference type="Gene3D" id="1.10.10.10">
    <property type="entry name" value="Winged helix-like DNA-binding domain superfamily/Winged helix DNA-binding domain"/>
    <property type="match status" value="1"/>
</dbReference>
<evidence type="ECO:0000313" key="5">
    <source>
        <dbReference type="Proteomes" id="UP000499080"/>
    </source>
</evidence>
<feature type="domain" description="Transposase Tc1-like" evidence="2">
    <location>
        <begin position="72"/>
        <end position="142"/>
    </location>
</feature>
<dbReference type="AlphaFoldDB" id="A0A4Y2JSG9"/>
<dbReference type="InterPro" id="IPR036388">
    <property type="entry name" value="WH-like_DNA-bd_sf"/>
</dbReference>
<comment type="subcellular location">
    <subcellularLocation>
        <location evidence="1">Nucleus</location>
    </subcellularLocation>
</comment>
<proteinExistence type="predicted"/>
<evidence type="ECO:0000313" key="4">
    <source>
        <dbReference type="EMBL" id="GBM92837.1"/>
    </source>
</evidence>
<reference evidence="4 5" key="1">
    <citation type="journal article" date="2019" name="Sci. Rep.">
        <title>Orb-weaving spider Araneus ventricosus genome elucidates the spidroin gene catalogue.</title>
        <authorList>
            <person name="Kono N."/>
            <person name="Nakamura H."/>
            <person name="Ohtoshi R."/>
            <person name="Moran D.A.P."/>
            <person name="Shinohara A."/>
            <person name="Yoshida Y."/>
            <person name="Fujiwara M."/>
            <person name="Mori M."/>
            <person name="Tomita M."/>
            <person name="Arakawa K."/>
        </authorList>
    </citation>
    <scope>NUCLEOTIDE SEQUENCE [LARGE SCALE GENOMIC DNA]</scope>
</reference>
<evidence type="ECO:0000259" key="3">
    <source>
        <dbReference type="Pfam" id="PF13358"/>
    </source>
</evidence>
<dbReference type="InterPro" id="IPR038717">
    <property type="entry name" value="Tc1-like_DDE_dom"/>
</dbReference>
<dbReference type="SUPFAM" id="SSF46689">
    <property type="entry name" value="Homeodomain-like"/>
    <property type="match status" value="1"/>
</dbReference>
<dbReference type="InterPro" id="IPR052338">
    <property type="entry name" value="Transposase_5"/>
</dbReference>
<dbReference type="GO" id="GO:0003677">
    <property type="term" value="F:DNA binding"/>
    <property type="evidence" value="ECO:0007669"/>
    <property type="project" value="InterPro"/>
</dbReference>
<dbReference type="InterPro" id="IPR036397">
    <property type="entry name" value="RNaseH_sf"/>
</dbReference>
<dbReference type="EMBL" id="BGPR01003823">
    <property type="protein sequence ID" value="GBM92837.1"/>
    <property type="molecule type" value="Genomic_DNA"/>
</dbReference>
<dbReference type="GO" id="GO:0005634">
    <property type="term" value="C:nucleus"/>
    <property type="evidence" value="ECO:0007669"/>
    <property type="project" value="UniProtKB-SubCell"/>
</dbReference>
<evidence type="ECO:0000256" key="1">
    <source>
        <dbReference type="ARBA" id="ARBA00004123"/>
    </source>
</evidence>
<accession>A0A4Y2JSG9</accession>
<dbReference type="Pfam" id="PF01498">
    <property type="entry name" value="HTH_Tnp_Tc3_2"/>
    <property type="match status" value="1"/>
</dbReference>
<dbReference type="Gene3D" id="3.30.420.10">
    <property type="entry name" value="Ribonuclease H-like superfamily/Ribonuclease H"/>
    <property type="match status" value="1"/>
</dbReference>
<gene>
    <name evidence="4" type="primary">TCB1_401</name>
    <name evidence="4" type="ORF">AVEN_222036_1</name>
</gene>
<keyword evidence="5" id="KW-1185">Reference proteome</keyword>
<organism evidence="4 5">
    <name type="scientific">Araneus ventricosus</name>
    <name type="common">Orbweaver spider</name>
    <name type="synonym">Epeira ventricosa</name>
    <dbReference type="NCBI Taxonomy" id="182803"/>
    <lineage>
        <taxon>Eukaryota</taxon>
        <taxon>Metazoa</taxon>
        <taxon>Ecdysozoa</taxon>
        <taxon>Arthropoda</taxon>
        <taxon>Chelicerata</taxon>
        <taxon>Arachnida</taxon>
        <taxon>Araneae</taxon>
        <taxon>Araneomorphae</taxon>
        <taxon>Entelegynae</taxon>
        <taxon>Araneoidea</taxon>
        <taxon>Araneidae</taxon>
        <taxon>Araneus</taxon>
    </lineage>
</organism>
<comment type="caution">
    <text evidence="4">The sequence shown here is derived from an EMBL/GenBank/DDBJ whole genome shotgun (WGS) entry which is preliminary data.</text>
</comment>
<dbReference type="Pfam" id="PF13358">
    <property type="entry name" value="DDE_3"/>
    <property type="match status" value="1"/>
</dbReference>
<dbReference type="InterPro" id="IPR002492">
    <property type="entry name" value="Transposase_Tc1-like"/>
</dbReference>
<dbReference type="PANTHER" id="PTHR23022:SF135">
    <property type="entry name" value="SI:DKEY-77F5.3"/>
    <property type="match status" value="1"/>
</dbReference>
<feature type="domain" description="Tc1-like transposase DDE" evidence="3">
    <location>
        <begin position="152"/>
        <end position="295"/>
    </location>
</feature>
<dbReference type="InterPro" id="IPR009057">
    <property type="entry name" value="Homeodomain-like_sf"/>
</dbReference>
<dbReference type="OrthoDB" id="4843387at2759"/>
<dbReference type="PANTHER" id="PTHR23022">
    <property type="entry name" value="TRANSPOSABLE ELEMENT-RELATED"/>
    <property type="match status" value="1"/>
</dbReference>
<dbReference type="GO" id="GO:0015074">
    <property type="term" value="P:DNA integration"/>
    <property type="evidence" value="ECO:0007669"/>
    <property type="project" value="InterPro"/>
</dbReference>